<feature type="non-terminal residue" evidence="3">
    <location>
        <position position="1"/>
    </location>
</feature>
<dbReference type="Proteomes" id="UP000003163">
    <property type="component" value="Unassembled WGS sequence"/>
</dbReference>
<dbReference type="EMBL" id="AFBI03000001">
    <property type="protein sequence ID" value="EJW01301.1"/>
    <property type="molecule type" value="Genomic_DNA"/>
</dbReference>
<dbReference type="VEuPathDB" id="MicrosporidiaDB:EDEG_00044"/>
<evidence type="ECO:0000256" key="1">
    <source>
        <dbReference type="SAM" id="Coils"/>
    </source>
</evidence>
<dbReference type="OrthoDB" id="2196090at2759"/>
<evidence type="ECO:0000313" key="3">
    <source>
        <dbReference type="EMBL" id="EJW01301.1"/>
    </source>
</evidence>
<comment type="caution">
    <text evidence="3">The sequence shown here is derived from an EMBL/GenBank/DDBJ whole genome shotgun (WGS) entry which is preliminary data.</text>
</comment>
<evidence type="ECO:0000256" key="2">
    <source>
        <dbReference type="SAM" id="MobiDB-lite"/>
    </source>
</evidence>
<feature type="compositionally biased region" description="Low complexity" evidence="2">
    <location>
        <begin position="738"/>
        <end position="755"/>
    </location>
</feature>
<protein>
    <submittedName>
        <fullName evidence="3">Uncharacterized protein</fullName>
    </submittedName>
</protein>
<evidence type="ECO:0000313" key="4">
    <source>
        <dbReference type="Proteomes" id="UP000003163"/>
    </source>
</evidence>
<feature type="coiled-coil region" evidence="1">
    <location>
        <begin position="365"/>
        <end position="418"/>
    </location>
</feature>
<feature type="region of interest" description="Disordered" evidence="2">
    <location>
        <begin position="738"/>
        <end position="758"/>
    </location>
</feature>
<feature type="region of interest" description="Disordered" evidence="2">
    <location>
        <begin position="1"/>
        <end position="42"/>
    </location>
</feature>
<accession>J9D0A3</accession>
<feature type="coiled-coil region" evidence="1">
    <location>
        <begin position="107"/>
        <end position="155"/>
    </location>
</feature>
<organism evidence="3 4">
    <name type="scientific">Edhazardia aedis (strain USNM 41457)</name>
    <name type="common">Microsporidian parasite</name>
    <dbReference type="NCBI Taxonomy" id="1003232"/>
    <lineage>
        <taxon>Eukaryota</taxon>
        <taxon>Fungi</taxon>
        <taxon>Fungi incertae sedis</taxon>
        <taxon>Microsporidia</taxon>
        <taxon>Edhazardia</taxon>
    </lineage>
</organism>
<reference evidence="4" key="2">
    <citation type="submission" date="2015-07" db="EMBL/GenBank/DDBJ databases">
        <title>Contrasting host-pathogen interactions and genome evolution in two generalist and specialist microsporidian pathogens of mosquitoes.</title>
        <authorList>
            <consortium name="The Broad Institute Genomics Platform"/>
            <consortium name="The Broad Institute Genome Sequencing Center for Infectious Disease"/>
            <person name="Cuomo C.A."/>
            <person name="Sanscrainte N.D."/>
            <person name="Goldberg J.M."/>
            <person name="Heiman D."/>
            <person name="Young S."/>
            <person name="Zeng Q."/>
            <person name="Becnel J.J."/>
            <person name="Birren B.W."/>
        </authorList>
    </citation>
    <scope>NUCLEOTIDE SEQUENCE [LARGE SCALE GENOMIC DNA]</scope>
    <source>
        <strain evidence="4">USNM 41457</strain>
    </source>
</reference>
<dbReference type="HOGENOM" id="CLU_339081_0_0_1"/>
<gene>
    <name evidence="3" type="ORF">EDEG_00044</name>
</gene>
<keyword evidence="1" id="KW-0175">Coiled coil</keyword>
<dbReference type="InParanoid" id="J9D0A3"/>
<keyword evidence="4" id="KW-1185">Reference proteome</keyword>
<feature type="compositionally biased region" description="Polar residues" evidence="2">
    <location>
        <begin position="10"/>
        <end position="42"/>
    </location>
</feature>
<name>J9D0A3_EDHAE</name>
<sequence length="839" mass="98632">ELTKKRTNKNEQTPIENKTNTDFLSLNSSSTEKNQNISQKGDTTYSKFFNHKNTAVGKKDPNNIDFLNSTDNISIDSKVYDVKKSKKTVDNETIDEITKKIQNISLTNKYKKRLRHLKRKYKKTEDDNIKFRTEIENHKNQIFKLAEEIKNLKSTEFNTFSNNLKDSLNAKSEIYFPVKQGFNKYDYKYEDGFDIRKNRSNFYKNNHEYKFDSKLKTDNLDNQTYNFDANIYPIQDKKDKKNQFDLNITNSKNFKDLTSNNYKENYLSDFKNNLAIDNKIIDKNHKNDSESEKLTNHRFSLKQQNRISENKENHYENISFRRSSSMPRYKMENDIIKTNSPISHKLSFGRNIFNLKNWKNAFGLNKNTEADKNDYLDNKEFKNREVERKPTIVIDSSHKIMDRNNENLREKNSNAIDENFIYSFKNKNDNKFSKKLNQTGIHNKNINDHLNYDNYPNRPKKTLSKKNNRIKYFSLEKDDDDVSFKSINKSNSFHETTIYQTAIENINNENLPKIDTQDLNINYDISNQNTKNQKIPITSRTNALNTIKYSNPLEFVGNRDTKISENHTIMGGFSRTFINKKELNDSHLLNSQTTPKDPSKKDIMIEKRLMSSLFEGRNYEHELEEINTIKKVLADETFNIPIKQSDFLNDKTKTKSNIDENKIGYFGQSQNDVFQTNKNKPIFLTTFNQNDIQKPNNKSIVNTHLEIHKQDQTDKPLTALWFDQNENYLEKITKTDLNSNAESKQNQNNSNQQKNIEVINNKNNTQDVTIDEESTTSSFKQMVFKTQKLREKFDGLEMQLKSIKGNGHDVISKKNINTEKYDNFFLSDAVDIENDPDVI</sequence>
<dbReference type="AlphaFoldDB" id="J9D0A3"/>
<proteinExistence type="predicted"/>
<reference evidence="3 4" key="1">
    <citation type="submission" date="2011-08" db="EMBL/GenBank/DDBJ databases">
        <authorList>
            <person name="Liu Z.J."/>
            <person name="Shi F.L."/>
            <person name="Lu J.Q."/>
            <person name="Li M."/>
            <person name="Wang Z.L."/>
        </authorList>
    </citation>
    <scope>NUCLEOTIDE SEQUENCE [LARGE SCALE GENOMIC DNA]</scope>
    <source>
        <strain evidence="3 4">USNM 41457</strain>
    </source>
</reference>